<feature type="binding site" evidence="8">
    <location>
        <position position="123"/>
    </location>
    <ligand>
        <name>Fe cation</name>
        <dbReference type="ChEBI" id="CHEBI:24875"/>
        <label>1</label>
    </ligand>
</feature>
<sequence>MIRVDQAGEFGAQRIYAGQISVLGKGPRGDILRHMQEQEQHHLDSFNAILTARRVRPTILTPFWHWAGYALGAGTAMMGEKAAMACTVAIEETIDDHYRQQHDALPESEAELKDTIERFRQEELEHRDIGLEHGAEGAPAYPVLYGAIKRASKLAIWLSERF</sequence>
<feature type="binding site" evidence="8">
    <location>
        <position position="39"/>
    </location>
    <ligand>
        <name>Fe cation</name>
        <dbReference type="ChEBI" id="CHEBI:24875"/>
        <label>1</label>
    </ligand>
</feature>
<comment type="subcellular location">
    <subcellularLocation>
        <location evidence="8">Cell membrane</location>
        <topology evidence="8">Peripheral membrane protein</topology>
    </subcellularLocation>
</comment>
<comment type="pathway">
    <text evidence="1 8">Cofactor biosynthesis; ubiquinone biosynthesis.</text>
</comment>
<dbReference type="UniPathway" id="UPA00232"/>
<dbReference type="GO" id="GO:0005886">
    <property type="term" value="C:plasma membrane"/>
    <property type="evidence" value="ECO:0007669"/>
    <property type="project" value="UniProtKB-SubCell"/>
</dbReference>
<evidence type="ECO:0000256" key="2">
    <source>
        <dbReference type="ARBA" id="ARBA00022688"/>
    </source>
</evidence>
<keyword evidence="5 8" id="KW-0408">Iron</keyword>
<evidence type="ECO:0000313" key="9">
    <source>
        <dbReference type="EMBL" id="MBP5858786.1"/>
    </source>
</evidence>
<dbReference type="GO" id="GO:0046872">
    <property type="term" value="F:metal ion binding"/>
    <property type="evidence" value="ECO:0007669"/>
    <property type="project" value="UniProtKB-KW"/>
</dbReference>
<dbReference type="SUPFAM" id="SSF47240">
    <property type="entry name" value="Ferritin-like"/>
    <property type="match status" value="1"/>
</dbReference>
<feature type="binding site" evidence="8">
    <location>
        <position position="42"/>
    </location>
    <ligand>
        <name>Fe cation</name>
        <dbReference type="ChEBI" id="CHEBI:24875"/>
        <label>1</label>
    </ligand>
</feature>
<evidence type="ECO:0000313" key="10">
    <source>
        <dbReference type="Proteomes" id="UP000672602"/>
    </source>
</evidence>
<name>A0A8J7SQ39_9PROT</name>
<feature type="binding site" evidence="8">
    <location>
        <position position="123"/>
    </location>
    <ligand>
        <name>Fe cation</name>
        <dbReference type="ChEBI" id="CHEBI:24875"/>
        <label>2</label>
    </ligand>
</feature>
<feature type="binding site" evidence="8">
    <location>
        <position position="91"/>
    </location>
    <ligand>
        <name>Fe cation</name>
        <dbReference type="ChEBI" id="CHEBI:24875"/>
        <label>2</label>
    </ligand>
</feature>
<dbReference type="EMBL" id="JAGMWN010000011">
    <property type="protein sequence ID" value="MBP5858786.1"/>
    <property type="molecule type" value="Genomic_DNA"/>
</dbReference>
<feature type="binding site" evidence="8">
    <location>
        <position position="126"/>
    </location>
    <ligand>
        <name>Fe cation</name>
        <dbReference type="ChEBI" id="CHEBI:24875"/>
        <label>2</label>
    </ligand>
</feature>
<evidence type="ECO:0000256" key="4">
    <source>
        <dbReference type="ARBA" id="ARBA00023002"/>
    </source>
</evidence>
<dbReference type="InterPro" id="IPR009078">
    <property type="entry name" value="Ferritin-like_SF"/>
</dbReference>
<keyword evidence="8" id="KW-1003">Cell membrane</keyword>
<keyword evidence="10" id="KW-1185">Reference proteome</keyword>
<comment type="caution">
    <text evidence="9">The sequence shown here is derived from an EMBL/GenBank/DDBJ whole genome shotgun (WGS) entry which is preliminary data.</text>
</comment>
<comment type="similarity">
    <text evidence="8">Belongs to the COQ7 family.</text>
</comment>
<evidence type="ECO:0000256" key="1">
    <source>
        <dbReference type="ARBA" id="ARBA00004749"/>
    </source>
</evidence>
<evidence type="ECO:0000256" key="7">
    <source>
        <dbReference type="ARBA" id="ARBA00023136"/>
    </source>
</evidence>
<reference evidence="9" key="1">
    <citation type="submission" date="2021-04" db="EMBL/GenBank/DDBJ databases">
        <authorList>
            <person name="Zhang D.-C."/>
        </authorList>
    </citation>
    <scope>NUCLEOTIDE SEQUENCE</scope>
    <source>
        <strain evidence="9">CGMCC 1.15697</strain>
    </source>
</reference>
<evidence type="ECO:0000256" key="8">
    <source>
        <dbReference type="HAMAP-Rule" id="MF_01658"/>
    </source>
</evidence>
<dbReference type="PANTHER" id="PTHR11237:SF4">
    <property type="entry name" value="5-DEMETHOXYUBIQUINONE HYDROXYLASE, MITOCHONDRIAL"/>
    <property type="match status" value="1"/>
</dbReference>
<accession>A0A8J7SQ39</accession>
<protein>
    <recommendedName>
        <fullName evidence="8">3-demethoxyubiquinol 3-hydroxylase</fullName>
        <shortName evidence="8">DMQ hydroxylase</shortName>
        <ecNumber evidence="8">1.14.99.60</ecNumber>
    </recommendedName>
    <alternativeName>
        <fullName evidence="8">2-nonaprenyl-3-methyl-6-methoxy-1,4-benzoquinol hydroxylase</fullName>
    </alternativeName>
</protein>
<dbReference type="AlphaFoldDB" id="A0A8J7SQ39"/>
<dbReference type="PANTHER" id="PTHR11237">
    <property type="entry name" value="COENZYME Q10 BIOSYNTHESIS PROTEIN 7"/>
    <property type="match status" value="1"/>
</dbReference>
<dbReference type="Pfam" id="PF03232">
    <property type="entry name" value="COQ7"/>
    <property type="match status" value="1"/>
</dbReference>
<dbReference type="GO" id="GO:0006744">
    <property type="term" value="P:ubiquinone biosynthetic process"/>
    <property type="evidence" value="ECO:0007669"/>
    <property type="project" value="UniProtKB-UniRule"/>
</dbReference>
<evidence type="ECO:0000256" key="5">
    <source>
        <dbReference type="ARBA" id="ARBA00023004"/>
    </source>
</evidence>
<comment type="catalytic activity">
    <reaction evidence="8">
        <text>a 5-methoxy-2-methyl-3-(all-trans-polyprenyl)benzene-1,4-diol + AH2 + O2 = a 3-demethylubiquinol + A + H2O</text>
        <dbReference type="Rhea" id="RHEA:50908"/>
        <dbReference type="Rhea" id="RHEA-COMP:10859"/>
        <dbReference type="Rhea" id="RHEA-COMP:10914"/>
        <dbReference type="ChEBI" id="CHEBI:13193"/>
        <dbReference type="ChEBI" id="CHEBI:15377"/>
        <dbReference type="ChEBI" id="CHEBI:15379"/>
        <dbReference type="ChEBI" id="CHEBI:17499"/>
        <dbReference type="ChEBI" id="CHEBI:84167"/>
        <dbReference type="ChEBI" id="CHEBI:84422"/>
        <dbReference type="EC" id="1.14.99.60"/>
    </reaction>
</comment>
<evidence type="ECO:0000256" key="3">
    <source>
        <dbReference type="ARBA" id="ARBA00022723"/>
    </source>
</evidence>
<comment type="cofactor">
    <cofactor evidence="8">
        <name>Fe cation</name>
        <dbReference type="ChEBI" id="CHEBI:24875"/>
    </cofactor>
    <text evidence="8">Binds 2 iron ions per subunit.</text>
</comment>
<dbReference type="HAMAP" id="MF_01658">
    <property type="entry name" value="COQ7"/>
    <property type="match status" value="1"/>
</dbReference>
<comment type="function">
    <text evidence="8">Catalyzes the hydroxylation of 2-nonaprenyl-3-methyl-6-methoxy-1,4-benzoquinol during ubiquinone biosynthesis.</text>
</comment>
<keyword evidence="7 8" id="KW-0472">Membrane</keyword>
<keyword evidence="3 8" id="KW-0479">Metal-binding</keyword>
<dbReference type="CDD" id="cd01042">
    <property type="entry name" value="DMQH"/>
    <property type="match status" value="1"/>
</dbReference>
<feature type="binding site" evidence="8">
    <location>
        <position position="9"/>
    </location>
    <ligand>
        <name>Fe cation</name>
        <dbReference type="ChEBI" id="CHEBI:24875"/>
        <label>1</label>
    </ligand>
</feature>
<gene>
    <name evidence="8" type="primary">coq7</name>
    <name evidence="9" type="ORF">KAJ83_17340</name>
</gene>
<dbReference type="InterPro" id="IPR011566">
    <property type="entry name" value="Ubq_synth_Coq7"/>
</dbReference>
<organism evidence="9 10">
    <name type="scientific">Marivibrio halodurans</name>
    <dbReference type="NCBI Taxonomy" id="2039722"/>
    <lineage>
        <taxon>Bacteria</taxon>
        <taxon>Pseudomonadati</taxon>
        <taxon>Pseudomonadota</taxon>
        <taxon>Alphaproteobacteria</taxon>
        <taxon>Rhodospirillales</taxon>
        <taxon>Rhodospirillaceae</taxon>
        <taxon>Marivibrio</taxon>
    </lineage>
</organism>
<dbReference type="Proteomes" id="UP000672602">
    <property type="component" value="Unassembled WGS sequence"/>
</dbReference>
<keyword evidence="2 8" id="KW-0831">Ubiquinone biosynthesis</keyword>
<feature type="binding site" evidence="8">
    <location>
        <position position="39"/>
    </location>
    <ligand>
        <name>Fe cation</name>
        <dbReference type="ChEBI" id="CHEBI:24875"/>
        <label>2</label>
    </ligand>
</feature>
<proteinExistence type="inferred from homology"/>
<dbReference type="EC" id="1.14.99.60" evidence="8"/>
<dbReference type="GO" id="GO:0008682">
    <property type="term" value="F:3-demethoxyubiquinol 3-hydroxylase activity"/>
    <property type="evidence" value="ECO:0007669"/>
    <property type="project" value="UniProtKB-EC"/>
</dbReference>
<keyword evidence="6 8" id="KW-0503">Monooxygenase</keyword>
<keyword evidence="4 8" id="KW-0560">Oxidoreductase</keyword>
<evidence type="ECO:0000256" key="6">
    <source>
        <dbReference type="ARBA" id="ARBA00023033"/>
    </source>
</evidence>